<dbReference type="Pfam" id="PF19063">
    <property type="entry name" value="DUF5759"/>
    <property type="match status" value="1"/>
</dbReference>
<dbReference type="AlphaFoldDB" id="A0A6C0I3D4"/>
<protein>
    <submittedName>
        <fullName evidence="2">Uncharacterized protein</fullName>
    </submittedName>
</protein>
<feature type="region of interest" description="Disordered" evidence="1">
    <location>
        <begin position="132"/>
        <end position="175"/>
    </location>
</feature>
<dbReference type="InterPro" id="IPR043977">
    <property type="entry name" value="DUF5759"/>
</dbReference>
<sequence>MDNLFYSREEEDEDVENVRKINLDELYDTKKEKDLQKLQVFNRILNRIHTKIKMTSRQKINSNFCWYVIPEVMLGIVNYDRVMCISYIIAKLEENDFQIRYTHPNLVFISWGHYIPTYVRTEFKKKTGISIDEHGNKKEDGGNDNSEDGGSGGGGGIRLITNSNSGGGDNANIDHTLLNRNKTSSSSNANPNLVKKEYKPINSYKPTGNLVYSKDFLTKIDERMNN</sequence>
<organism evidence="2">
    <name type="scientific">viral metagenome</name>
    <dbReference type="NCBI Taxonomy" id="1070528"/>
    <lineage>
        <taxon>unclassified sequences</taxon>
        <taxon>metagenomes</taxon>
        <taxon>organismal metagenomes</taxon>
    </lineage>
</organism>
<reference evidence="2" key="1">
    <citation type="journal article" date="2020" name="Nature">
        <title>Giant virus diversity and host interactions through global metagenomics.</title>
        <authorList>
            <person name="Schulz F."/>
            <person name="Roux S."/>
            <person name="Paez-Espino D."/>
            <person name="Jungbluth S."/>
            <person name="Walsh D.A."/>
            <person name="Denef V.J."/>
            <person name="McMahon K.D."/>
            <person name="Konstantinidis K.T."/>
            <person name="Eloe-Fadrosh E.A."/>
            <person name="Kyrpides N.C."/>
            <person name="Woyke T."/>
        </authorList>
    </citation>
    <scope>NUCLEOTIDE SEQUENCE</scope>
    <source>
        <strain evidence="2">GVMAG-M-3300023184-18</strain>
    </source>
</reference>
<feature type="compositionally biased region" description="Basic and acidic residues" evidence="1">
    <location>
        <begin position="132"/>
        <end position="141"/>
    </location>
</feature>
<evidence type="ECO:0000313" key="2">
    <source>
        <dbReference type="EMBL" id="QHT86887.1"/>
    </source>
</evidence>
<accession>A0A6C0I3D4</accession>
<proteinExistence type="predicted"/>
<evidence type="ECO:0000256" key="1">
    <source>
        <dbReference type="SAM" id="MobiDB-lite"/>
    </source>
</evidence>
<dbReference type="EMBL" id="MN740077">
    <property type="protein sequence ID" value="QHT86887.1"/>
    <property type="molecule type" value="Genomic_DNA"/>
</dbReference>
<name>A0A6C0I3D4_9ZZZZ</name>